<sequence>MATKKSKIMVGIGIMVIAAIIGVVYPFTIDLPGEEQQVIPRFAPQWYVGKGSEYSPTLQYLVKTDEMKFTAILEYLGSPDLTKTADPSEIGTASAGPCYSPVRVQVDISYDCNVLVRIYDMQTSEQLA</sequence>
<reference evidence="2" key="1">
    <citation type="submission" date="2018-05" db="EMBL/GenBank/DDBJ databases">
        <authorList>
            <person name="Lanie J.A."/>
            <person name="Ng W.-L."/>
            <person name="Kazmierczak K.M."/>
            <person name="Andrzejewski T.M."/>
            <person name="Davidsen T.M."/>
            <person name="Wayne K.J."/>
            <person name="Tettelin H."/>
            <person name="Glass J.I."/>
            <person name="Rusch D."/>
            <person name="Podicherti R."/>
            <person name="Tsui H.-C.T."/>
            <person name="Winkler M.E."/>
        </authorList>
    </citation>
    <scope>NUCLEOTIDE SEQUENCE</scope>
</reference>
<feature type="non-terminal residue" evidence="2">
    <location>
        <position position="128"/>
    </location>
</feature>
<dbReference type="EMBL" id="UINC01025400">
    <property type="protein sequence ID" value="SVB00913.1"/>
    <property type="molecule type" value="Genomic_DNA"/>
</dbReference>
<accession>A0A382AIU6</accession>
<organism evidence="2">
    <name type="scientific">marine metagenome</name>
    <dbReference type="NCBI Taxonomy" id="408172"/>
    <lineage>
        <taxon>unclassified sequences</taxon>
        <taxon>metagenomes</taxon>
        <taxon>ecological metagenomes</taxon>
    </lineage>
</organism>
<evidence type="ECO:0000313" key="2">
    <source>
        <dbReference type="EMBL" id="SVB00913.1"/>
    </source>
</evidence>
<keyword evidence="1" id="KW-0472">Membrane</keyword>
<dbReference type="AlphaFoldDB" id="A0A382AIU6"/>
<keyword evidence="1" id="KW-0812">Transmembrane</keyword>
<keyword evidence="1" id="KW-1133">Transmembrane helix</keyword>
<proteinExistence type="predicted"/>
<protein>
    <submittedName>
        <fullName evidence="2">Uncharacterized protein</fullName>
    </submittedName>
</protein>
<feature type="transmembrane region" description="Helical" evidence="1">
    <location>
        <begin position="7"/>
        <end position="27"/>
    </location>
</feature>
<gene>
    <name evidence="2" type="ORF">METZ01_LOCUS153767</name>
</gene>
<name>A0A382AIU6_9ZZZZ</name>
<evidence type="ECO:0000256" key="1">
    <source>
        <dbReference type="SAM" id="Phobius"/>
    </source>
</evidence>